<dbReference type="EMBL" id="VJMH01006396">
    <property type="protein sequence ID" value="KAF0690044.1"/>
    <property type="molecule type" value="Genomic_DNA"/>
</dbReference>
<reference evidence="1" key="2">
    <citation type="submission" date="2019-06" db="EMBL/GenBank/DDBJ databases">
        <title>Genomics analysis of Aphanomyces spp. identifies a new class of oomycete effector associated with host adaptation.</title>
        <authorList>
            <person name="Gaulin E."/>
        </authorList>
    </citation>
    <scope>NUCLEOTIDE SEQUENCE</scope>
    <source>
        <strain evidence="1">CBS 578.67</strain>
    </source>
</reference>
<gene>
    <name evidence="2" type="primary">Aste57867_18553</name>
    <name evidence="1" type="ORF">As57867_018491</name>
    <name evidence="2" type="ORF">ASTE57867_18553</name>
</gene>
<dbReference type="Proteomes" id="UP000332933">
    <property type="component" value="Unassembled WGS sequence"/>
</dbReference>
<dbReference type="AlphaFoldDB" id="A0A485LC19"/>
<dbReference type="InterPro" id="IPR002110">
    <property type="entry name" value="Ankyrin_rpt"/>
</dbReference>
<dbReference type="InterPro" id="IPR036770">
    <property type="entry name" value="Ankyrin_rpt-contain_sf"/>
</dbReference>
<evidence type="ECO:0000313" key="1">
    <source>
        <dbReference type="EMBL" id="KAF0690044.1"/>
    </source>
</evidence>
<reference evidence="2 3" key="1">
    <citation type="submission" date="2019-03" db="EMBL/GenBank/DDBJ databases">
        <authorList>
            <person name="Gaulin E."/>
            <person name="Dumas B."/>
        </authorList>
    </citation>
    <scope>NUCLEOTIDE SEQUENCE [LARGE SCALE GENOMIC DNA]</scope>
    <source>
        <strain evidence="2">CBS 568.67</strain>
    </source>
</reference>
<dbReference type="PANTHER" id="PTHR46586">
    <property type="entry name" value="ANKYRIN REPEAT-CONTAINING PROTEIN"/>
    <property type="match status" value="1"/>
</dbReference>
<protein>
    <submittedName>
        <fullName evidence="2">Aste57867_18553 protein</fullName>
    </submittedName>
</protein>
<proteinExistence type="predicted"/>
<dbReference type="PANTHER" id="PTHR46586:SF3">
    <property type="entry name" value="ANKYRIN REPEAT-CONTAINING PROTEIN"/>
    <property type="match status" value="1"/>
</dbReference>
<dbReference type="EMBL" id="CAADRA010006417">
    <property type="protein sequence ID" value="VFT95289.1"/>
    <property type="molecule type" value="Genomic_DNA"/>
</dbReference>
<name>A0A485LC19_9STRA</name>
<evidence type="ECO:0000313" key="3">
    <source>
        <dbReference type="Proteomes" id="UP000332933"/>
    </source>
</evidence>
<dbReference type="Gene3D" id="1.25.40.20">
    <property type="entry name" value="Ankyrin repeat-containing domain"/>
    <property type="match status" value="2"/>
</dbReference>
<evidence type="ECO:0000313" key="2">
    <source>
        <dbReference type="EMBL" id="VFT95289.1"/>
    </source>
</evidence>
<dbReference type="InterPro" id="IPR052050">
    <property type="entry name" value="SecEffector_AnkRepeat"/>
</dbReference>
<dbReference type="SUPFAM" id="SSF48403">
    <property type="entry name" value="Ankyrin repeat"/>
    <property type="match status" value="2"/>
</dbReference>
<dbReference type="Pfam" id="PF12796">
    <property type="entry name" value="Ank_2"/>
    <property type="match status" value="1"/>
</dbReference>
<keyword evidence="3" id="KW-1185">Reference proteome</keyword>
<sequence length="545" mass="60723">MVGRSVLLSPDVLATIASFQDGLYHDMHPFLIDAAPRTRGLYTPTTRPDETFDRIMADSFHPRMCAWLEDHGFDRLPLLFRCLPFLAHPVLDYAAWSGNIALLDWFITAVQLGINSARCHSLFAIAAERNHVDVLEFLRGRGFMTCFELTKLGFHAWKTFLGAIQPGHLPTVRCLVEQFKLVATRKSQIDQLLQVAIPCHDIVQYLLGFVKLSKDQKKQALVLAAKAGQYDLALELLNRGFDTSALSIDMAAEGGNLHLVQLLDDLGGFHCTTWAMDLAARGGHFDVVRWLHAHRREGCTDKAFVSAVECGQVEMLQFLHVHYPGQVNRAALDSAMCDAAGLGHLATVQYLCQQLQCEASSLALQHAARCCHVEVVAWLCNQGATVGADPELMASAMDNALTAAIHRGDLAMLQWLDDNVSAIQWTASVPDVAIRCGHIHVVQWLMAHAKVAGVNSTAVHEAIEHDEMHELQCPQDYMATLNFELDDAMTEAATSGHVKMIRWLLQSNTHVCVCDVRRRVMQHDAPENLMRHILRRKASHCEKHM</sequence>
<dbReference type="SMART" id="SM00248">
    <property type="entry name" value="ANK"/>
    <property type="match status" value="7"/>
</dbReference>
<accession>A0A485LC19</accession>
<organism evidence="2 3">
    <name type="scientific">Aphanomyces stellatus</name>
    <dbReference type="NCBI Taxonomy" id="120398"/>
    <lineage>
        <taxon>Eukaryota</taxon>
        <taxon>Sar</taxon>
        <taxon>Stramenopiles</taxon>
        <taxon>Oomycota</taxon>
        <taxon>Saprolegniomycetes</taxon>
        <taxon>Saprolegniales</taxon>
        <taxon>Verrucalvaceae</taxon>
        <taxon>Aphanomyces</taxon>
    </lineage>
</organism>